<dbReference type="GO" id="GO:0005524">
    <property type="term" value="F:ATP binding"/>
    <property type="evidence" value="ECO:0007669"/>
    <property type="project" value="InterPro"/>
</dbReference>
<accession>A0A0A7LAW4</accession>
<dbReference type="InterPro" id="IPR044492">
    <property type="entry name" value="P_typ_ATPase_HD_dom"/>
</dbReference>
<keyword evidence="7 8" id="KW-0472">Membrane</keyword>
<dbReference type="GO" id="GO:0015086">
    <property type="term" value="F:cadmium ion transmembrane transporter activity"/>
    <property type="evidence" value="ECO:0007669"/>
    <property type="project" value="TreeGrafter"/>
</dbReference>
<evidence type="ECO:0000256" key="6">
    <source>
        <dbReference type="ARBA" id="ARBA00022989"/>
    </source>
</evidence>
<dbReference type="Proteomes" id="UP000030787">
    <property type="component" value="Chromosome"/>
</dbReference>
<dbReference type="EMBL" id="CP010070">
    <property type="protein sequence ID" value="AIZ56310.1"/>
    <property type="molecule type" value="Genomic_DNA"/>
</dbReference>
<dbReference type="InterPro" id="IPR027256">
    <property type="entry name" value="P-typ_ATPase_IB"/>
</dbReference>
<sequence>MTLFGATTIVRVIVSGILLVIGIFSGFEYNVNLIVFLASYVIAGYPVFIRFLKAIWNRQPFDENFLMTVASIGAFAVGQAPEGIAILLFYQVGELFEDYAVDRSRRSISSLTDLLPESVNLLKDGEIVGSEPEKVMIDDLIVIRPGERVPLDGIITEGSSMIDTSSITGESVPRKATVGDTVLSGCISVNGVLTVRVTSLYADSTASRIIDMIENAYEAKSKSENFVTKFARYYTPLVVLGALLLAFLPPIILSEAFDIWIYRALTFLVISCPCALVISIPLAFFGGIGGASRLGILIKGGNYLDALSKVDTVVFDKTGTLTEGTFDVESIIPDDISEEELLRIAAHAEFHSNHPVAVSIKNTYSGEIDGSIVGSVEEIGGKGVKASVGGRNVLLGNESLMSAENIVFERPDIFGTVIYVGVDGVYRGCIVITDRIRHDSLQAVSMLKDAGIKNIAMLTGDIEIVGEHVGESIGIDDVYADLLPGDKISIVERLLSEGRSVAFVGDGINDSPSLARSDVGIAMGAMGSDAAIEAADIVIMDDMPSKVPIAIKISKKTRSIAFQNIVFALSVKVLFLALGALGHITLVEAVFADVGVAVIAILNSIRMLRISKYRSQLKDLELQKK</sequence>
<dbReference type="STRING" id="1577791.Mpt1_c04160"/>
<gene>
    <name evidence="10" type="primary">copB1</name>
    <name evidence="10" type="ORF">Mpt1_c04160</name>
</gene>
<keyword evidence="6 8" id="KW-1133">Transmembrane helix</keyword>
<dbReference type="Gene3D" id="3.40.1110.10">
    <property type="entry name" value="Calcium-transporting ATPase, cytoplasmic domain N"/>
    <property type="match status" value="1"/>
</dbReference>
<dbReference type="Pfam" id="PF00702">
    <property type="entry name" value="Hydrolase"/>
    <property type="match status" value="1"/>
</dbReference>
<dbReference type="Gene3D" id="2.70.150.10">
    <property type="entry name" value="Calcium-transporting ATPase, cytoplasmic transduction domain A"/>
    <property type="match status" value="1"/>
</dbReference>
<dbReference type="InterPro" id="IPR051014">
    <property type="entry name" value="Cation_Transport_ATPase_IB"/>
</dbReference>
<dbReference type="SUPFAM" id="SSF56784">
    <property type="entry name" value="HAD-like"/>
    <property type="match status" value="1"/>
</dbReference>
<dbReference type="PANTHER" id="PTHR48085">
    <property type="entry name" value="CADMIUM/ZINC-TRANSPORTING ATPASE HMA2-RELATED"/>
    <property type="match status" value="1"/>
</dbReference>
<dbReference type="KEGG" id="mear:Mpt1_c04160"/>
<dbReference type="SUPFAM" id="SSF81665">
    <property type="entry name" value="Calcium ATPase, transmembrane domain M"/>
    <property type="match status" value="1"/>
</dbReference>
<evidence type="ECO:0000256" key="4">
    <source>
        <dbReference type="ARBA" id="ARBA00022723"/>
    </source>
</evidence>
<dbReference type="PRINTS" id="PR00941">
    <property type="entry name" value="CDATPASE"/>
</dbReference>
<dbReference type="InterPro" id="IPR018303">
    <property type="entry name" value="ATPase_P-typ_P_site"/>
</dbReference>
<dbReference type="PROSITE" id="PS00154">
    <property type="entry name" value="ATPASE_E1_E2"/>
    <property type="match status" value="1"/>
</dbReference>
<keyword evidence="5" id="KW-1278">Translocase</keyword>
<dbReference type="NCBIfam" id="TIGR01512">
    <property type="entry name" value="ATPase-IB2_Cd"/>
    <property type="match status" value="1"/>
</dbReference>
<dbReference type="InterPro" id="IPR001763">
    <property type="entry name" value="Rhodanese-like_dom"/>
</dbReference>
<name>A0A0A7LAW4_9ARCH</name>
<feature type="transmembrane region" description="Helical" evidence="8">
    <location>
        <begin position="590"/>
        <end position="608"/>
    </location>
</feature>
<dbReference type="GeneID" id="24818086"/>
<dbReference type="InterPro" id="IPR023214">
    <property type="entry name" value="HAD_sf"/>
</dbReference>
<dbReference type="AlphaFoldDB" id="A0A0A7LAW4"/>
<evidence type="ECO:0000256" key="8">
    <source>
        <dbReference type="SAM" id="Phobius"/>
    </source>
</evidence>
<dbReference type="PANTHER" id="PTHR48085:SF5">
    <property type="entry name" value="CADMIUM_ZINC-TRANSPORTING ATPASE HMA4-RELATED"/>
    <property type="match status" value="1"/>
</dbReference>
<evidence type="ECO:0000256" key="5">
    <source>
        <dbReference type="ARBA" id="ARBA00022967"/>
    </source>
</evidence>
<dbReference type="Pfam" id="PF00122">
    <property type="entry name" value="E1-E2_ATPase"/>
    <property type="match status" value="1"/>
</dbReference>
<feature type="transmembrane region" description="Helical" evidence="8">
    <location>
        <begin position="233"/>
        <end position="253"/>
    </location>
</feature>
<dbReference type="InterPro" id="IPR023299">
    <property type="entry name" value="ATPase_P-typ_cyto_dom_N"/>
</dbReference>
<feature type="transmembrane region" description="Helical" evidence="8">
    <location>
        <begin position="561"/>
        <end position="584"/>
    </location>
</feature>
<reference evidence="10 11" key="1">
    <citation type="journal article" date="2014" name="Appl. Environ. Microbiol.">
        <title>Comparative Genome Analysis of 'Candidatus Methanoplasma termitum' Indicates a New Mode of Energy Metabolism in the Seventh Order of Methanogens.</title>
        <authorList>
            <person name="Lang K."/>
            <person name="Schuldes J."/>
            <person name="Klingl A."/>
            <person name="Poehlein A."/>
            <person name="Daniel R."/>
            <person name="Brune A."/>
        </authorList>
    </citation>
    <scope>NUCLEOTIDE SEQUENCE [LARGE SCALE GENOMIC DNA]</scope>
    <source>
        <strain evidence="11">Mpt1</strain>
    </source>
</reference>
<dbReference type="SFLD" id="SFLDS00003">
    <property type="entry name" value="Haloacid_Dehalogenase"/>
    <property type="match status" value="1"/>
</dbReference>
<dbReference type="NCBIfam" id="TIGR01525">
    <property type="entry name" value="ATPase-IB_hvy"/>
    <property type="match status" value="1"/>
</dbReference>
<keyword evidence="4" id="KW-0479">Metal-binding</keyword>
<organism evidence="10 11">
    <name type="scientific">Candidatus Methanoplasma termitum</name>
    <dbReference type="NCBI Taxonomy" id="1577791"/>
    <lineage>
        <taxon>Archaea</taxon>
        <taxon>Methanobacteriati</taxon>
        <taxon>Thermoplasmatota</taxon>
        <taxon>Thermoplasmata</taxon>
        <taxon>Methanomassiliicoccales</taxon>
        <taxon>Methanomassiliicoccaceae</taxon>
        <taxon>Candidatus Methanoplasma</taxon>
    </lineage>
</organism>
<evidence type="ECO:0000256" key="1">
    <source>
        <dbReference type="ARBA" id="ARBA00004370"/>
    </source>
</evidence>
<dbReference type="EC" id="3.6.3.4" evidence="10"/>
<dbReference type="InterPro" id="IPR023298">
    <property type="entry name" value="ATPase_P-typ_TM_dom_sf"/>
</dbReference>
<feature type="domain" description="Rhodanese" evidence="9">
    <location>
        <begin position="430"/>
        <end position="474"/>
    </location>
</feature>
<evidence type="ECO:0000256" key="3">
    <source>
        <dbReference type="ARBA" id="ARBA00022692"/>
    </source>
</evidence>
<evidence type="ECO:0000313" key="10">
    <source>
        <dbReference type="EMBL" id="AIZ56310.1"/>
    </source>
</evidence>
<dbReference type="PRINTS" id="PR00119">
    <property type="entry name" value="CATATPASE"/>
</dbReference>
<evidence type="ECO:0000259" key="9">
    <source>
        <dbReference type="PROSITE" id="PS50206"/>
    </source>
</evidence>
<feature type="transmembrane region" description="Helical" evidence="8">
    <location>
        <begin position="33"/>
        <end position="52"/>
    </location>
</feature>
<protein>
    <submittedName>
        <fullName evidence="10">CopB1 protein</fullName>
        <ecNumber evidence="10">3.6.3.4</ecNumber>
    </submittedName>
</protein>
<dbReference type="InterPro" id="IPR001757">
    <property type="entry name" value="P_typ_ATPase"/>
</dbReference>
<dbReference type="RefSeq" id="WP_202965156.1">
    <property type="nucleotide sequence ID" value="NZ_CP010070.1"/>
</dbReference>
<dbReference type="PROSITE" id="PS50206">
    <property type="entry name" value="RHODANESE_3"/>
    <property type="match status" value="1"/>
</dbReference>
<proteinExistence type="inferred from homology"/>
<keyword evidence="3 8" id="KW-0812">Transmembrane</keyword>
<dbReference type="GO" id="GO:0046872">
    <property type="term" value="F:metal ion binding"/>
    <property type="evidence" value="ECO:0007669"/>
    <property type="project" value="UniProtKB-KW"/>
</dbReference>
<dbReference type="HOGENOM" id="CLU_001771_6_2_2"/>
<dbReference type="InterPro" id="IPR036412">
    <property type="entry name" value="HAD-like_sf"/>
</dbReference>
<dbReference type="Gene3D" id="3.40.50.1000">
    <property type="entry name" value="HAD superfamily/HAD-like"/>
    <property type="match status" value="1"/>
</dbReference>
<dbReference type="SFLD" id="SFLDF00027">
    <property type="entry name" value="p-type_atpase"/>
    <property type="match status" value="1"/>
</dbReference>
<comment type="subcellular location">
    <subcellularLocation>
        <location evidence="1">Membrane</location>
    </subcellularLocation>
</comment>
<dbReference type="InterPro" id="IPR008250">
    <property type="entry name" value="ATPase_P-typ_transduc_dom_A_sf"/>
</dbReference>
<evidence type="ECO:0000256" key="7">
    <source>
        <dbReference type="ARBA" id="ARBA00023136"/>
    </source>
</evidence>
<keyword evidence="10" id="KW-0378">Hydrolase</keyword>
<evidence type="ECO:0000313" key="11">
    <source>
        <dbReference type="Proteomes" id="UP000030787"/>
    </source>
</evidence>
<dbReference type="InterPro" id="IPR059000">
    <property type="entry name" value="ATPase_P-type_domA"/>
</dbReference>
<feature type="transmembrane region" description="Helical" evidence="8">
    <location>
        <begin position="9"/>
        <end position="27"/>
    </location>
</feature>
<keyword evidence="11" id="KW-1185">Reference proteome</keyword>
<evidence type="ECO:0000256" key="2">
    <source>
        <dbReference type="ARBA" id="ARBA00006024"/>
    </source>
</evidence>
<dbReference type="SFLD" id="SFLDG00002">
    <property type="entry name" value="C1.7:_P-type_atpase_like"/>
    <property type="match status" value="1"/>
</dbReference>
<feature type="transmembrane region" description="Helical" evidence="8">
    <location>
        <begin position="259"/>
        <end position="285"/>
    </location>
</feature>
<dbReference type="GO" id="GO:0016020">
    <property type="term" value="C:membrane"/>
    <property type="evidence" value="ECO:0007669"/>
    <property type="project" value="UniProtKB-SubCell"/>
</dbReference>
<dbReference type="SUPFAM" id="SSF81653">
    <property type="entry name" value="Calcium ATPase, transduction domain A"/>
    <property type="match status" value="1"/>
</dbReference>
<dbReference type="GO" id="GO:0016887">
    <property type="term" value="F:ATP hydrolysis activity"/>
    <property type="evidence" value="ECO:0007669"/>
    <property type="project" value="InterPro"/>
</dbReference>
<dbReference type="NCBIfam" id="TIGR01494">
    <property type="entry name" value="ATPase_P-type"/>
    <property type="match status" value="2"/>
</dbReference>
<comment type="similarity">
    <text evidence="2">Belongs to the cation transport ATPase (P-type) (TC 3.A.3) family. Type IB subfamily.</text>
</comment>
<dbReference type="GO" id="GO:0019829">
    <property type="term" value="F:ATPase-coupled monoatomic cation transmembrane transporter activity"/>
    <property type="evidence" value="ECO:0007669"/>
    <property type="project" value="InterPro"/>
</dbReference>
<dbReference type="OrthoDB" id="8588at2157"/>